<dbReference type="RefSeq" id="WP_013224774.1">
    <property type="nucleotide sequence ID" value="NC_014318.1"/>
</dbReference>
<organism evidence="2 3">
    <name type="scientific">Amycolatopsis mediterranei (strain U-32)</name>
    <dbReference type="NCBI Taxonomy" id="749927"/>
    <lineage>
        <taxon>Bacteria</taxon>
        <taxon>Bacillati</taxon>
        <taxon>Actinomycetota</taxon>
        <taxon>Actinomycetes</taxon>
        <taxon>Pseudonocardiales</taxon>
        <taxon>Pseudonocardiaceae</taxon>
        <taxon>Amycolatopsis</taxon>
    </lineage>
</organism>
<evidence type="ECO:0000259" key="1">
    <source>
        <dbReference type="Pfam" id="PF22738"/>
    </source>
</evidence>
<dbReference type="InterPro" id="IPR054567">
    <property type="entry name" value="NNH7"/>
</dbReference>
<feature type="domain" description="NACHT N-terminal Helical" evidence="1">
    <location>
        <begin position="3"/>
        <end position="211"/>
    </location>
</feature>
<gene>
    <name evidence="2" type="ordered locus">AMED_2908</name>
</gene>
<dbReference type="Gene3D" id="3.40.50.300">
    <property type="entry name" value="P-loop containing nucleotide triphosphate hydrolases"/>
    <property type="match status" value="1"/>
</dbReference>
<evidence type="ECO:0000313" key="3">
    <source>
        <dbReference type="Proteomes" id="UP000000328"/>
    </source>
</evidence>
<dbReference type="GeneID" id="92870680"/>
<protein>
    <recommendedName>
        <fullName evidence="1">NACHT N-terminal Helical domain-containing protein</fullName>
    </recommendedName>
</protein>
<dbReference type="Pfam" id="PF22738">
    <property type="entry name" value="NNH7"/>
    <property type="match status" value="1"/>
</dbReference>
<reference evidence="2 3" key="1">
    <citation type="journal article" date="2010" name="Cell Res.">
        <title>Complete genome sequence of the rifamycin SV-producing Amycolatopsis mediterranei U32 revealed its genetic characteristics in phylogeny and metabolism.</title>
        <authorList>
            <person name="Zhao W."/>
            <person name="Zhong Y."/>
            <person name="Yuan H."/>
            <person name="Wang J."/>
            <person name="Zheng H."/>
            <person name="Wang Y."/>
            <person name="Cen X."/>
            <person name="Xu F."/>
            <person name="Bai J."/>
            <person name="Han X."/>
            <person name="Lu G."/>
            <person name="Zhu Y."/>
            <person name="Shao Z."/>
            <person name="Yan H."/>
            <person name="Li C."/>
            <person name="Peng N."/>
            <person name="Zhang Z."/>
            <person name="Zhang Y."/>
            <person name="Lin W."/>
            <person name="Fan Y."/>
            <person name="Qin Z."/>
            <person name="Hu Y."/>
            <person name="Zhu B."/>
            <person name="Wang S."/>
            <person name="Ding X."/>
            <person name="Zhao G.P."/>
        </authorList>
    </citation>
    <scope>NUCLEOTIDE SEQUENCE [LARGE SCALE GENOMIC DNA]</scope>
    <source>
        <strain evidence="3">U-32</strain>
    </source>
</reference>
<dbReference type="AlphaFoldDB" id="A0A0H3D3F7"/>
<dbReference type="OrthoDB" id="419933at2"/>
<dbReference type="InterPro" id="IPR027417">
    <property type="entry name" value="P-loop_NTPase"/>
</dbReference>
<dbReference type="Proteomes" id="UP000000328">
    <property type="component" value="Chromosome"/>
</dbReference>
<dbReference type="HOGENOM" id="CLU_010524_0_0_11"/>
<dbReference type="SUPFAM" id="SSF52540">
    <property type="entry name" value="P-loop containing nucleoside triphosphate hydrolases"/>
    <property type="match status" value="1"/>
</dbReference>
<accession>A0A0H3D3F7</accession>
<sequence length="1013" mass="112254">MAKGLTYADAARLLDDSHLVGALDRLLGGALLAASAGGAGFVLSLFDAKAELARLSVGLVNGLRARVSHGRRTDRTERIAAAHSVLVVAAFFECLAQADVGFDVAALDLSKADQRTLAASVIRTPVPLPAPQLPYEASLEVLRGFYADLARPVLGFIQGLAVWDGLDETRRDRLTDTLLRILPERAVARYEECFRRLAVDFPEVAFWANLVDHQATRADLQALRHGLAGIERVLADLAGGREPDEWRLALARAYQAALVRTILPEARTPDGVTLPALGAAYIDPSFRVAETGTVPADEGRWQEIAVRDDLQEFLLGHLTAPQAIDAPLVILGQPGSGKSVLTQVLAARLPPSEFLVVRVVLREVAADAELQDQIERALRLTTGESMTWPEMVRGAGDALPVVLMDGFDELLQTTGVNQSDYFERVANFQRREAVLGRPVAIVVTSRTVVADRARPVAGMVTIRLEPFDDGQVRRWLDVWNTVNRPIPAEAVLAHSELAAQPLLLLLLALYHADGQPLHSDDQPLGQAELYERLLSRFAEREVGKLGAGLPAEDHQRAVDRELLRLSVVAFAMFNRRQQWVSAAEVDTDLAILLEAAESRPAPGLRAPLTAGEDVIGKFFFIHRAQARRGDQRLTTYEFLHATFGEYLIARLVARELDDLVATAELGAVRTRKAFIDDAFPYALLSFAPLTMRHTAVYFLNQRLEVLPRPRRSTLRQLLLSLFHRALMARHAGRYDEYQPDTVSVPARHATYSANLLLLIVSVGGEVSVAELFPDRPDPIHDWQEISSLWQAVLPEEGWMVLIDQLMLTRGWEGDRRTLTVAPTTRERVEPFDPFWAYDFSPDHEHRRGNWYGWLYEGGNVLRTRMDWVADRGAGAFAHALEPLSIEFGNMVTTFFDFWQGRPVSAAHALIALWTASGSAADQEQLVHAHETCLRFAIDGFAPHDADTREYFRKLYLSQLVADRDKLPPKWIDDATHRLLSTQGADKERTKLAMLARDYLGVANGESGIVGERG</sequence>
<proteinExistence type="predicted"/>
<evidence type="ECO:0000313" key="2">
    <source>
        <dbReference type="EMBL" id="ADJ44702.1"/>
    </source>
</evidence>
<name>A0A0H3D3F7_AMYMU</name>
<dbReference type="EMBL" id="CP002000">
    <property type="protein sequence ID" value="ADJ44702.1"/>
    <property type="molecule type" value="Genomic_DNA"/>
</dbReference>
<dbReference type="KEGG" id="amd:AMED_2908"/>
<dbReference type="eggNOG" id="COG5635">
    <property type="taxonomic scope" value="Bacteria"/>
</dbReference>
<dbReference type="PATRIC" id="fig|749927.5.peg.3002"/>